<dbReference type="AlphaFoldDB" id="A0AA88YC71"/>
<organism evidence="21 22">
    <name type="scientific">Pinctada imbricata</name>
    <name type="common">Atlantic pearl-oyster</name>
    <name type="synonym">Pinctada martensii</name>
    <dbReference type="NCBI Taxonomy" id="66713"/>
    <lineage>
        <taxon>Eukaryota</taxon>
        <taxon>Metazoa</taxon>
        <taxon>Spiralia</taxon>
        <taxon>Lophotrochozoa</taxon>
        <taxon>Mollusca</taxon>
        <taxon>Bivalvia</taxon>
        <taxon>Autobranchia</taxon>
        <taxon>Pteriomorphia</taxon>
        <taxon>Pterioida</taxon>
        <taxon>Pterioidea</taxon>
        <taxon>Pteriidae</taxon>
        <taxon>Pinctada</taxon>
    </lineage>
</organism>
<feature type="domain" description="RING-type" evidence="20">
    <location>
        <begin position="50"/>
        <end position="94"/>
    </location>
</feature>
<dbReference type="GO" id="GO:0008270">
    <property type="term" value="F:zinc ion binding"/>
    <property type="evidence" value="ECO:0007669"/>
    <property type="project" value="UniProtKB-KW"/>
</dbReference>
<evidence type="ECO:0000256" key="11">
    <source>
        <dbReference type="ARBA" id="ARBA00022763"/>
    </source>
</evidence>
<dbReference type="InterPro" id="IPR013083">
    <property type="entry name" value="Znf_RING/FYVE/PHD"/>
</dbReference>
<sequence length="538" mass="59953">MVQLLSQSRDSPGEFRSPKRRRIATPEKASTSGAGTAGACNDEEDEGNCCPICFDDWTTSGSHRLSSLKCGHLFGQSCIEKWLKGQGGKCPQCNAKAKRQDIRVLYAKSIKAIDTTERDRALQDLEKEKEARRKAEMEAAQSRLQFQMVTEENNRLKTELDRVRQQLHASGKGSVSSALGSVSPTKAGSVSQLSGQFNIDRTIKIWEAGNCRVMAYSPSLATLVVSQPSTSPLFPGFGIRKISAMDFKTSQYLTIHSKAIRDVSFHPLLDDGILLSCGLDKTVKMTSVISNAVVQSYDTQHGVWSCIWNWDDHNYFYAGQQNGRVLEFDIRNTSEHVQELNTEGSRSPIVSLQYIPKDQQASFRPGGLLVGQLDRISFFERKSEDNFRLHMLPLEGNLTSLCFEPITRHILASFRPTARHPTTRHQVCEMVSSNISTDPTRVDNACTCHIIHTFHGGRTQSVLSRSTILPHPQDNSRMIVCAGEETTSMVHLWDSGTGQLKQRLHTGGVVVDICPISANQQLYLAALTEKHLRIMKWS</sequence>
<dbReference type="PROSITE" id="PS50089">
    <property type="entry name" value="ZF_RING_2"/>
    <property type="match status" value="1"/>
</dbReference>
<keyword evidence="15" id="KW-0234">DNA repair</keyword>
<comment type="caution">
    <text evidence="21">The sequence shown here is derived from an EMBL/GenBank/DDBJ whole genome shotgun (WGS) entry which is preliminary data.</text>
</comment>
<dbReference type="GO" id="GO:0016605">
    <property type="term" value="C:PML body"/>
    <property type="evidence" value="ECO:0007669"/>
    <property type="project" value="UniProtKB-SubCell"/>
</dbReference>
<name>A0AA88YC71_PINIB</name>
<dbReference type="Pfam" id="PF00097">
    <property type="entry name" value="zf-C3HC4"/>
    <property type="match status" value="1"/>
</dbReference>
<evidence type="ECO:0000256" key="7">
    <source>
        <dbReference type="ARBA" id="ARBA00022574"/>
    </source>
</evidence>
<evidence type="ECO:0000256" key="9">
    <source>
        <dbReference type="ARBA" id="ARBA00022723"/>
    </source>
</evidence>
<dbReference type="InterPro" id="IPR001680">
    <property type="entry name" value="WD40_rpt"/>
</dbReference>
<dbReference type="GO" id="GO:0036297">
    <property type="term" value="P:interstrand cross-link repair"/>
    <property type="evidence" value="ECO:0007669"/>
    <property type="project" value="InterPro"/>
</dbReference>
<evidence type="ECO:0000256" key="10">
    <source>
        <dbReference type="ARBA" id="ARBA00022737"/>
    </source>
</evidence>
<evidence type="ECO:0000256" key="19">
    <source>
        <dbReference type="SAM" id="MobiDB-lite"/>
    </source>
</evidence>
<evidence type="ECO:0000256" key="6">
    <source>
        <dbReference type="ARBA" id="ARBA00022490"/>
    </source>
</evidence>
<evidence type="ECO:0000256" key="1">
    <source>
        <dbReference type="ARBA" id="ARBA00000900"/>
    </source>
</evidence>
<protein>
    <recommendedName>
        <fullName evidence="5">RING-type E3 ubiquitin transferase</fullName>
        <ecNumber evidence="5">2.3.2.27</ecNumber>
    </recommendedName>
</protein>
<gene>
    <name evidence="21" type="ORF">FSP39_009342</name>
</gene>
<keyword evidence="14" id="KW-0862">Zinc</keyword>
<dbReference type="SMART" id="SM00184">
    <property type="entry name" value="RING"/>
    <property type="match status" value="1"/>
</dbReference>
<dbReference type="PANTHER" id="PTHR16047:SF7">
    <property type="entry name" value="E3 UBIQUITIN-PROTEIN LIGASE RFWD3"/>
    <property type="match status" value="1"/>
</dbReference>
<dbReference type="GO" id="GO:0005737">
    <property type="term" value="C:cytoplasm"/>
    <property type="evidence" value="ECO:0007669"/>
    <property type="project" value="UniProtKB-SubCell"/>
</dbReference>
<evidence type="ECO:0000256" key="15">
    <source>
        <dbReference type="ARBA" id="ARBA00023204"/>
    </source>
</evidence>
<feature type="region of interest" description="Disordered" evidence="19">
    <location>
        <begin position="1"/>
        <end position="41"/>
    </location>
</feature>
<dbReference type="EMBL" id="VSWD01000005">
    <property type="protein sequence ID" value="KAK3102173.1"/>
    <property type="molecule type" value="Genomic_DNA"/>
</dbReference>
<feature type="compositionally biased region" description="Polar residues" evidence="19">
    <location>
        <begin position="1"/>
        <end position="10"/>
    </location>
</feature>
<evidence type="ECO:0000256" key="2">
    <source>
        <dbReference type="ARBA" id="ARBA00004322"/>
    </source>
</evidence>
<evidence type="ECO:0000256" key="18">
    <source>
        <dbReference type="SAM" id="Coils"/>
    </source>
</evidence>
<keyword evidence="16" id="KW-0539">Nucleus</keyword>
<proteinExistence type="predicted"/>
<keyword evidence="11" id="KW-0227">DNA damage</keyword>
<evidence type="ECO:0000256" key="16">
    <source>
        <dbReference type="ARBA" id="ARBA00023242"/>
    </source>
</evidence>
<keyword evidence="18" id="KW-0175">Coiled coil</keyword>
<evidence type="ECO:0000256" key="14">
    <source>
        <dbReference type="ARBA" id="ARBA00022833"/>
    </source>
</evidence>
<dbReference type="GO" id="GO:0061630">
    <property type="term" value="F:ubiquitin protein ligase activity"/>
    <property type="evidence" value="ECO:0007669"/>
    <property type="project" value="UniProtKB-EC"/>
</dbReference>
<comment type="pathway">
    <text evidence="4">Protein modification; protein ubiquitination.</text>
</comment>
<dbReference type="InterPro" id="IPR018957">
    <property type="entry name" value="Znf_C3HC4_RING-type"/>
</dbReference>
<accession>A0AA88YC71</accession>
<keyword evidence="22" id="KW-1185">Reference proteome</keyword>
<evidence type="ECO:0000256" key="5">
    <source>
        <dbReference type="ARBA" id="ARBA00012483"/>
    </source>
</evidence>
<dbReference type="SMART" id="SM00320">
    <property type="entry name" value="WD40"/>
    <property type="match status" value="2"/>
</dbReference>
<keyword evidence="7" id="KW-0853">WD repeat</keyword>
<keyword evidence="10" id="KW-0677">Repeat</keyword>
<dbReference type="InterPro" id="IPR015943">
    <property type="entry name" value="WD40/YVTN_repeat-like_dom_sf"/>
</dbReference>
<evidence type="ECO:0000313" key="22">
    <source>
        <dbReference type="Proteomes" id="UP001186944"/>
    </source>
</evidence>
<dbReference type="InterPro" id="IPR037381">
    <property type="entry name" value="RFWD3"/>
</dbReference>
<keyword evidence="6" id="KW-0963">Cytoplasm</keyword>
<evidence type="ECO:0000256" key="17">
    <source>
        <dbReference type="PROSITE-ProRule" id="PRU00175"/>
    </source>
</evidence>
<evidence type="ECO:0000256" key="3">
    <source>
        <dbReference type="ARBA" id="ARBA00004496"/>
    </source>
</evidence>
<evidence type="ECO:0000256" key="12">
    <source>
        <dbReference type="ARBA" id="ARBA00022771"/>
    </source>
</evidence>
<evidence type="ECO:0000259" key="20">
    <source>
        <dbReference type="PROSITE" id="PS50089"/>
    </source>
</evidence>
<comment type="subcellular location">
    <subcellularLocation>
        <location evidence="3">Cytoplasm</location>
    </subcellularLocation>
    <subcellularLocation>
        <location evidence="2">Nucleus</location>
        <location evidence="2">PML body</location>
    </subcellularLocation>
</comment>
<dbReference type="InterPro" id="IPR001841">
    <property type="entry name" value="Znf_RING"/>
</dbReference>
<evidence type="ECO:0000256" key="4">
    <source>
        <dbReference type="ARBA" id="ARBA00004906"/>
    </source>
</evidence>
<dbReference type="PANTHER" id="PTHR16047">
    <property type="entry name" value="RFWD3 PROTEIN"/>
    <property type="match status" value="1"/>
</dbReference>
<dbReference type="Pfam" id="PF23419">
    <property type="entry name" value="WD40_RFWD3"/>
    <property type="match status" value="1"/>
</dbReference>
<dbReference type="Gene3D" id="2.130.10.10">
    <property type="entry name" value="YVTN repeat-like/Quinoprotein amine dehydrogenase"/>
    <property type="match status" value="1"/>
</dbReference>
<comment type="catalytic activity">
    <reaction evidence="1">
        <text>S-ubiquitinyl-[E2 ubiquitin-conjugating enzyme]-L-cysteine + [acceptor protein]-L-lysine = [E2 ubiquitin-conjugating enzyme]-L-cysteine + N(6)-ubiquitinyl-[acceptor protein]-L-lysine.</text>
        <dbReference type="EC" id="2.3.2.27"/>
    </reaction>
</comment>
<feature type="region of interest" description="Disordered" evidence="19">
    <location>
        <begin position="167"/>
        <end position="187"/>
    </location>
</feature>
<dbReference type="Proteomes" id="UP001186944">
    <property type="component" value="Unassembled WGS sequence"/>
</dbReference>
<evidence type="ECO:0000313" key="21">
    <source>
        <dbReference type="EMBL" id="KAK3102173.1"/>
    </source>
</evidence>
<dbReference type="InterPro" id="IPR056527">
    <property type="entry name" value="WD40_RFWD3"/>
</dbReference>
<feature type="compositionally biased region" description="Polar residues" evidence="19">
    <location>
        <begin position="173"/>
        <end position="187"/>
    </location>
</feature>
<evidence type="ECO:0000256" key="13">
    <source>
        <dbReference type="ARBA" id="ARBA00022786"/>
    </source>
</evidence>
<dbReference type="CDD" id="cd16450">
    <property type="entry name" value="mRING-C3HGC3_RFWD3"/>
    <property type="match status" value="1"/>
</dbReference>
<reference evidence="21" key="1">
    <citation type="submission" date="2019-08" db="EMBL/GenBank/DDBJ databases">
        <title>The improved chromosome-level genome for the pearl oyster Pinctada fucata martensii using PacBio sequencing and Hi-C.</title>
        <authorList>
            <person name="Zheng Z."/>
        </authorList>
    </citation>
    <scope>NUCLEOTIDE SEQUENCE</scope>
    <source>
        <strain evidence="21">ZZ-2019</strain>
        <tissue evidence="21">Adductor muscle</tissue>
    </source>
</reference>
<keyword evidence="9" id="KW-0479">Metal-binding</keyword>
<evidence type="ECO:0000256" key="8">
    <source>
        <dbReference type="ARBA" id="ARBA00022679"/>
    </source>
</evidence>
<keyword evidence="8" id="KW-0808">Transferase</keyword>
<feature type="compositionally biased region" description="Low complexity" evidence="19">
    <location>
        <begin position="29"/>
        <end position="39"/>
    </location>
</feature>
<dbReference type="SUPFAM" id="SSF50978">
    <property type="entry name" value="WD40 repeat-like"/>
    <property type="match status" value="1"/>
</dbReference>
<dbReference type="EC" id="2.3.2.27" evidence="5"/>
<dbReference type="SUPFAM" id="SSF57850">
    <property type="entry name" value="RING/U-box"/>
    <property type="match status" value="1"/>
</dbReference>
<dbReference type="Gene3D" id="3.30.40.10">
    <property type="entry name" value="Zinc/RING finger domain, C3HC4 (zinc finger)"/>
    <property type="match status" value="1"/>
</dbReference>
<keyword evidence="13" id="KW-0833">Ubl conjugation pathway</keyword>
<feature type="coiled-coil region" evidence="18">
    <location>
        <begin position="118"/>
        <end position="166"/>
    </location>
</feature>
<keyword evidence="12 17" id="KW-0863">Zinc-finger</keyword>
<dbReference type="InterPro" id="IPR036322">
    <property type="entry name" value="WD40_repeat_dom_sf"/>
</dbReference>
<dbReference type="GO" id="GO:0016567">
    <property type="term" value="P:protein ubiquitination"/>
    <property type="evidence" value="ECO:0007669"/>
    <property type="project" value="InterPro"/>
</dbReference>